<proteinExistence type="predicted"/>
<dbReference type="EMBL" id="UINC01157399">
    <property type="protein sequence ID" value="SVD54366.1"/>
    <property type="molecule type" value="Genomic_DNA"/>
</dbReference>
<evidence type="ECO:0000256" key="1">
    <source>
        <dbReference type="SAM" id="Phobius"/>
    </source>
</evidence>
<protein>
    <submittedName>
        <fullName evidence="2">Uncharacterized protein</fullName>
    </submittedName>
</protein>
<keyword evidence="1" id="KW-0812">Transmembrane</keyword>
<sequence>MAIVASMAYDRFTGKRTTRKILWPLAGGVAAIFIAIAMRSFLD</sequence>
<reference evidence="2" key="1">
    <citation type="submission" date="2018-05" db="EMBL/GenBank/DDBJ databases">
        <authorList>
            <person name="Lanie J.A."/>
            <person name="Ng W.-L."/>
            <person name="Kazmierczak K.M."/>
            <person name="Andrzejewski T.M."/>
            <person name="Davidsen T.M."/>
            <person name="Wayne K.J."/>
            <person name="Tettelin H."/>
            <person name="Glass J.I."/>
            <person name="Rusch D."/>
            <person name="Podicherti R."/>
            <person name="Tsui H.-C.T."/>
            <person name="Winkler M.E."/>
        </authorList>
    </citation>
    <scope>NUCLEOTIDE SEQUENCE</scope>
</reference>
<evidence type="ECO:0000313" key="2">
    <source>
        <dbReference type="EMBL" id="SVD54366.1"/>
    </source>
</evidence>
<keyword evidence="1" id="KW-0472">Membrane</keyword>
<feature type="transmembrane region" description="Helical" evidence="1">
    <location>
        <begin position="21"/>
        <end position="42"/>
    </location>
</feature>
<gene>
    <name evidence="2" type="ORF">METZ01_LOCUS407220</name>
</gene>
<organism evidence="2">
    <name type="scientific">marine metagenome</name>
    <dbReference type="NCBI Taxonomy" id="408172"/>
    <lineage>
        <taxon>unclassified sequences</taxon>
        <taxon>metagenomes</taxon>
        <taxon>ecological metagenomes</taxon>
    </lineage>
</organism>
<dbReference type="AlphaFoldDB" id="A0A382W6A9"/>
<keyword evidence="1" id="KW-1133">Transmembrane helix</keyword>
<accession>A0A382W6A9</accession>
<name>A0A382W6A9_9ZZZZ</name>